<feature type="chain" id="PRO_5045518304" evidence="1">
    <location>
        <begin position="16"/>
        <end position="834"/>
    </location>
</feature>
<gene>
    <name evidence="4" type="ORF">ICL07_31270</name>
</gene>
<dbReference type="SUPFAM" id="SSF48371">
    <property type="entry name" value="ARM repeat"/>
    <property type="match status" value="1"/>
</dbReference>
<dbReference type="InterPro" id="IPR011989">
    <property type="entry name" value="ARM-like"/>
</dbReference>
<dbReference type="InterPro" id="IPR042097">
    <property type="entry name" value="Aminopeptidase_N-like_N_sf"/>
</dbReference>
<dbReference type="InterPro" id="IPR014782">
    <property type="entry name" value="Peptidase_M1_dom"/>
</dbReference>
<evidence type="ECO:0000259" key="2">
    <source>
        <dbReference type="Pfam" id="PF01433"/>
    </source>
</evidence>
<dbReference type="Pfam" id="PF01433">
    <property type="entry name" value="Peptidase_M1"/>
    <property type="match status" value="1"/>
</dbReference>
<dbReference type="EMBL" id="JACVFC010000007">
    <property type="protein sequence ID" value="MBC9934900.1"/>
    <property type="molecule type" value="Genomic_DNA"/>
</dbReference>
<dbReference type="SUPFAM" id="SSF55486">
    <property type="entry name" value="Metalloproteases ('zincins'), catalytic domain"/>
    <property type="match status" value="1"/>
</dbReference>
<dbReference type="PANTHER" id="PTHR11533:SF174">
    <property type="entry name" value="PUROMYCIN-SENSITIVE AMINOPEPTIDASE-RELATED"/>
    <property type="match status" value="1"/>
</dbReference>
<dbReference type="Gene3D" id="1.25.10.10">
    <property type="entry name" value="Leucine-rich Repeat Variant"/>
    <property type="match status" value="1"/>
</dbReference>
<feature type="signal peptide" evidence="1">
    <location>
        <begin position="1"/>
        <end position="15"/>
    </location>
</feature>
<evidence type="ECO:0000259" key="3">
    <source>
        <dbReference type="Pfam" id="PF17900"/>
    </source>
</evidence>
<dbReference type="CDD" id="cd09603">
    <property type="entry name" value="M1_APN_like"/>
    <property type="match status" value="1"/>
</dbReference>
<evidence type="ECO:0000256" key="1">
    <source>
        <dbReference type="SAM" id="SignalP"/>
    </source>
</evidence>
<dbReference type="InterPro" id="IPR016024">
    <property type="entry name" value="ARM-type_fold"/>
</dbReference>
<evidence type="ECO:0000313" key="4">
    <source>
        <dbReference type="EMBL" id="MBC9934900.1"/>
    </source>
</evidence>
<dbReference type="Gene3D" id="1.10.390.10">
    <property type="entry name" value="Neutral Protease Domain 2"/>
    <property type="match status" value="1"/>
</dbReference>
<keyword evidence="1" id="KW-0732">Signal</keyword>
<proteinExistence type="predicted"/>
<evidence type="ECO:0000313" key="5">
    <source>
        <dbReference type="Proteomes" id="UP000659124"/>
    </source>
</evidence>
<organism evidence="4 5">
    <name type="scientific">Chitinophaga qingshengii</name>
    <dbReference type="NCBI Taxonomy" id="1569794"/>
    <lineage>
        <taxon>Bacteria</taxon>
        <taxon>Pseudomonadati</taxon>
        <taxon>Bacteroidota</taxon>
        <taxon>Chitinophagia</taxon>
        <taxon>Chitinophagales</taxon>
        <taxon>Chitinophagaceae</taxon>
        <taxon>Chitinophaga</taxon>
    </lineage>
</organism>
<dbReference type="Proteomes" id="UP000659124">
    <property type="component" value="Unassembled WGS sequence"/>
</dbReference>
<dbReference type="InterPro" id="IPR045357">
    <property type="entry name" value="Aminopeptidase_N-like_N"/>
</dbReference>
<dbReference type="PANTHER" id="PTHR11533">
    <property type="entry name" value="PROTEASE M1 ZINC METALLOPROTEASE"/>
    <property type="match status" value="1"/>
</dbReference>
<dbReference type="Pfam" id="PF17900">
    <property type="entry name" value="Peptidase_M1_N"/>
    <property type="match status" value="1"/>
</dbReference>
<dbReference type="SUPFAM" id="SSF63737">
    <property type="entry name" value="Leukotriene A4 hydrolase N-terminal domain"/>
    <property type="match status" value="1"/>
</dbReference>
<feature type="domain" description="Aminopeptidase N-like N-terminal" evidence="3">
    <location>
        <begin position="45"/>
        <end position="233"/>
    </location>
</feature>
<dbReference type="RefSeq" id="WP_188091996.1">
    <property type="nucleotide sequence ID" value="NZ_JACVFC010000007.1"/>
</dbReference>
<keyword evidence="5" id="KW-1185">Reference proteome</keyword>
<dbReference type="InterPro" id="IPR027268">
    <property type="entry name" value="Peptidase_M4/M1_CTD_sf"/>
</dbReference>
<sequence length="834" mass="95376">MKVLLFALMCCSCLAAQGQMHSGTADTTWKRINRSAETTVNDVVHTKLDLKADFTNGTLSGKAWITLRPHLHPTDSLCLDAKRMNIYKVALASGKNSPALKYTYKDSMQLVIRLDKVYTSQEDYTILVEYQASNNHDDAAEVPSESYNAGLHFVRDTSGNGYTQLWTQGEPEFSSCWFPTIDKPDQRTSAEIRLTVPDKYATLSNGELVIQQPNIDHTRTDTWKMDLSHAPYLFFIGAGVYDIVKERYRNIDAYYYMEKGYKDISGRIFGRVPAILGFFSDRLNTPYPWNKYAQITGHDYSRTAMENTTAVLTGTYILKNERELVDGTLDELDIVHEIAHHWFGNLVTPKSWSYLCLSEGLACYSEYLWAESHYKKEQADALRYSMLKKYTGDEKNREKALVRYFYPSQGALFDAVSYEKGAGVMHMLRHYVGDTAFFRALHLYLEKNRFKSVEAADLRQAFEKVAGKDLNWFWDQWFYKPGHPQLNIHYNYDTATRKVLVAVTQMQTSDVYFKAPVGIDIYVAGQKESHEVWIDGKTNTFTFPLSQRPDLVDFDGERTLVCERHENKTLVEYLFQYKNAGSYIQQLETVQFALNNPEDTDAVRFLLSVLQNMDTNSDFRNLILEKLKREGMPEPVIPVIEELAANEKNRLNKALAIELLGGLRKKQYEPLFLQQLYDSSYTVAGAALEGLLKVDEQKAVAVLPTLHTDVRGNLSRAYDKVVVLTKTDDDFNTMYNKFTTQTLLKAYYENFGTLFNFITYLKNVQDVSKFTKGVEAVVKLRSKVVPYSTELVGMINEALRAVKAHKKNMINTEAANNNDLAKQVNMLDKNIGKN</sequence>
<protein>
    <submittedName>
        <fullName evidence="4">M1 family peptidase</fullName>
    </submittedName>
</protein>
<dbReference type="Gene3D" id="2.60.40.1730">
    <property type="entry name" value="tricorn interacting facor f3 domain"/>
    <property type="match status" value="1"/>
</dbReference>
<comment type="caution">
    <text evidence="4">The sequence shown here is derived from an EMBL/GenBank/DDBJ whole genome shotgun (WGS) entry which is preliminary data.</text>
</comment>
<name>A0ABR7TYK5_9BACT</name>
<accession>A0ABR7TYK5</accession>
<feature type="domain" description="Peptidase M1 membrane alanine aminopeptidase" evidence="2">
    <location>
        <begin position="274"/>
        <end position="477"/>
    </location>
</feature>
<dbReference type="InterPro" id="IPR050344">
    <property type="entry name" value="Peptidase_M1_aminopeptidases"/>
</dbReference>
<reference evidence="4 5" key="1">
    <citation type="submission" date="2020-09" db="EMBL/GenBank/DDBJ databases">
        <title>Genome sequences of type strains of Chitinophaga qingshengii and Chitinophaga varians.</title>
        <authorList>
            <person name="Kittiwongwattana C."/>
        </authorList>
    </citation>
    <scope>NUCLEOTIDE SEQUENCE [LARGE SCALE GENOMIC DNA]</scope>
    <source>
        <strain evidence="4 5">JCM 30026</strain>
    </source>
</reference>